<dbReference type="GO" id="GO:0008270">
    <property type="term" value="F:zinc ion binding"/>
    <property type="evidence" value="ECO:0007669"/>
    <property type="project" value="UniProtKB-KW"/>
</dbReference>
<comment type="caution">
    <text evidence="12">The sequence shown here is derived from an EMBL/GenBank/DDBJ whole genome shotgun (WGS) entry which is preliminary data.</text>
</comment>
<evidence type="ECO:0000256" key="7">
    <source>
        <dbReference type="ARBA" id="ARBA00023163"/>
    </source>
</evidence>
<evidence type="ECO:0000313" key="13">
    <source>
        <dbReference type="Proteomes" id="UP001203852"/>
    </source>
</evidence>
<feature type="compositionally biased region" description="Low complexity" evidence="10">
    <location>
        <begin position="822"/>
        <end position="831"/>
    </location>
</feature>
<organism evidence="12 13">
    <name type="scientific">Exophiala viscosa</name>
    <dbReference type="NCBI Taxonomy" id="2486360"/>
    <lineage>
        <taxon>Eukaryota</taxon>
        <taxon>Fungi</taxon>
        <taxon>Dikarya</taxon>
        <taxon>Ascomycota</taxon>
        <taxon>Pezizomycotina</taxon>
        <taxon>Eurotiomycetes</taxon>
        <taxon>Chaetothyriomycetidae</taxon>
        <taxon>Chaetothyriales</taxon>
        <taxon>Herpotrichiellaceae</taxon>
        <taxon>Exophiala</taxon>
    </lineage>
</organism>
<feature type="region of interest" description="Disordered" evidence="10">
    <location>
        <begin position="437"/>
        <end position="471"/>
    </location>
</feature>
<comment type="subcellular location">
    <subcellularLocation>
        <location evidence="1">Nucleus</location>
    </subcellularLocation>
</comment>
<feature type="region of interest" description="Disordered" evidence="10">
    <location>
        <begin position="204"/>
        <end position="245"/>
    </location>
</feature>
<feature type="compositionally biased region" description="Polar residues" evidence="10">
    <location>
        <begin position="53"/>
        <end position="92"/>
    </location>
</feature>
<keyword evidence="6" id="KW-0534">Nitrate assimilation</keyword>
<dbReference type="SUPFAM" id="SSF57716">
    <property type="entry name" value="Glucocorticoid receptor-like (DNA-binding domain)"/>
    <property type="match status" value="1"/>
</dbReference>
<evidence type="ECO:0000256" key="8">
    <source>
        <dbReference type="ARBA" id="ARBA00023242"/>
    </source>
</evidence>
<evidence type="ECO:0000256" key="1">
    <source>
        <dbReference type="ARBA" id="ARBA00004123"/>
    </source>
</evidence>
<dbReference type="PROSITE" id="PS50114">
    <property type="entry name" value="GATA_ZN_FINGER_2"/>
    <property type="match status" value="1"/>
</dbReference>
<keyword evidence="13" id="KW-1185">Reference proteome</keyword>
<dbReference type="PANTHER" id="PTHR10071:SF281">
    <property type="entry name" value="BOX A-BINDING FACTOR-RELATED"/>
    <property type="match status" value="1"/>
</dbReference>
<dbReference type="FunFam" id="3.30.50.10:FF:000007">
    <property type="entry name" value="Nitrogen regulatory AreA, N-terminal"/>
    <property type="match status" value="1"/>
</dbReference>
<sequence>MSSADYEERGGTAASRATSAIQSPVDHFHYSQSAQHASSSLDDTDSSTWSSLGGPQTASTSSTNLSPAQISSTLDSQTTIKSTQKPPNTNLDLSISEAVARNELLLRDAVFPEWKDDTAGEEDLDSPEELQKKDPLGTQIWKLYHRTKSRLPNQERMENLTWRMMAMNLRRREREQLQAAYDSFYSGSDSRMAGADSLLSSGLKAQVKNPPPASNAPSGIAQQLRKSVDNSAEMEQSPLDPMNLDDFIIPSSVASPAGLTSPVPVDAPAPSKPFQTPAIPIAARNKPHIEIPKDLPPSSAPQTSVPIRRTSEFDYVQKRVRKTSIDERKGIRKRPAEFSPQVPPLVAPNTSNNNEVDSGVPDYALDQPTPQQYPTSASFQGQMSMHLDSFHLADDPILTSAGPFQQNFAFSPAASPMVTNGPFSNVYNQTTMASSLNSTDFYSPPQSGYPSAVSTPQPGHESEQQFYFDGSHPRSMPFYPAHRGNHLMTTMSAQYPYGNNNEQMYAPMNGVSSAPSINGFTIQQHVDPSNVLVPEFGRRVGESPGVSMGANDNMFQFGGDSDGEDDDGNYADAGLMMQSDYGQIGDPTLDLNSGLQWDPSVADFGNMQRYGGSGKQVRIGGTEMVNSPPDWSGSMLSRTHGSAASVSDIRNRDQDPRGRQKIPRTTSTPALTSEHLMSAQSSPGESGFSSRQPSRPSSPGPKNTDQNGVPTTCTNCFTQTTPLWRRNPEGHPLCNACGLFLKLHGVVRPLSLKTDVIKKRNRGSGNTIPMGSAATRASKKSSRKNSVAQTPVSTPTSGIAPSEQNSASPASIQGSTNSGSIVTTPTSYPPGTTGGKPGVVPIAAAPPKPPMQPGPNMTRPVQVAPKRQRRQSRASVNTMPAPNSAGPSPESDMQDVGQSTPKVTQAPVTRAKAASMSSTAGVTTMASVMQGGLLNANVQNIPGNPHGNSQEWEWLTMSL</sequence>
<dbReference type="GO" id="GO:0005634">
    <property type="term" value="C:nucleus"/>
    <property type="evidence" value="ECO:0007669"/>
    <property type="project" value="UniProtKB-SubCell"/>
</dbReference>
<feature type="compositionally biased region" description="Basic and acidic residues" evidence="10">
    <location>
        <begin position="1"/>
        <end position="10"/>
    </location>
</feature>
<keyword evidence="3 9" id="KW-0863">Zinc-finger</keyword>
<dbReference type="InterPro" id="IPR013860">
    <property type="entry name" value="AreA_GATA"/>
</dbReference>
<feature type="region of interest" description="Disordered" evidence="10">
    <location>
        <begin position="758"/>
        <end position="919"/>
    </location>
</feature>
<keyword evidence="2" id="KW-0479">Metal-binding</keyword>
<feature type="compositionally biased region" description="Polar residues" evidence="10">
    <location>
        <begin position="634"/>
        <end position="645"/>
    </location>
</feature>
<dbReference type="CDD" id="cd00202">
    <property type="entry name" value="ZnF_GATA"/>
    <property type="match status" value="1"/>
</dbReference>
<dbReference type="AlphaFoldDB" id="A0AAN6E456"/>
<dbReference type="GO" id="GO:0045944">
    <property type="term" value="P:positive regulation of transcription by RNA polymerase II"/>
    <property type="evidence" value="ECO:0007669"/>
    <property type="project" value="TreeGrafter"/>
</dbReference>
<dbReference type="GO" id="GO:0000122">
    <property type="term" value="P:negative regulation of transcription by RNA polymerase II"/>
    <property type="evidence" value="ECO:0007669"/>
    <property type="project" value="TreeGrafter"/>
</dbReference>
<feature type="compositionally biased region" description="Low complexity" evidence="10">
    <location>
        <begin position="30"/>
        <end position="52"/>
    </location>
</feature>
<accession>A0AAN6E456</accession>
<keyword evidence="4" id="KW-0862">Zinc</keyword>
<gene>
    <name evidence="12" type="ORF">EDD36DRAFT_459164</name>
</gene>
<dbReference type="Gene3D" id="3.30.50.10">
    <property type="entry name" value="Erythroid Transcription Factor GATA-1, subunit A"/>
    <property type="match status" value="1"/>
</dbReference>
<feature type="compositionally biased region" description="Pro residues" evidence="10">
    <location>
        <begin position="844"/>
        <end position="853"/>
    </location>
</feature>
<protein>
    <submittedName>
        <fullName evidence="12">GATA-binding protein</fullName>
    </submittedName>
</protein>
<dbReference type="Pfam" id="PF00320">
    <property type="entry name" value="GATA"/>
    <property type="match status" value="1"/>
</dbReference>
<name>A0AAN6E456_9EURO</name>
<dbReference type="InterPro" id="IPR013088">
    <property type="entry name" value="Znf_NHR/GATA"/>
</dbReference>
<evidence type="ECO:0000256" key="5">
    <source>
        <dbReference type="ARBA" id="ARBA00023015"/>
    </source>
</evidence>
<dbReference type="SMART" id="SM00401">
    <property type="entry name" value="ZnF_GATA"/>
    <property type="match status" value="1"/>
</dbReference>
<feature type="region of interest" description="Disordered" evidence="10">
    <location>
        <begin position="608"/>
        <end position="711"/>
    </location>
</feature>
<dbReference type="PRINTS" id="PR00619">
    <property type="entry name" value="GATAZNFINGER"/>
</dbReference>
<evidence type="ECO:0000256" key="6">
    <source>
        <dbReference type="ARBA" id="ARBA00023063"/>
    </source>
</evidence>
<keyword evidence="7" id="KW-0804">Transcription</keyword>
<evidence type="ECO:0000313" key="12">
    <source>
        <dbReference type="EMBL" id="KAI1617473.1"/>
    </source>
</evidence>
<feature type="region of interest" description="Disordered" evidence="10">
    <location>
        <begin position="1"/>
        <end position="92"/>
    </location>
</feature>
<feature type="compositionally biased region" description="Polar residues" evidence="10">
    <location>
        <begin position="437"/>
        <end position="457"/>
    </location>
</feature>
<feature type="compositionally biased region" description="Basic and acidic residues" evidence="10">
    <location>
        <begin position="649"/>
        <end position="658"/>
    </location>
</feature>
<feature type="domain" description="GATA-type" evidence="11">
    <location>
        <begin position="707"/>
        <end position="760"/>
    </location>
</feature>
<proteinExistence type="predicted"/>
<evidence type="ECO:0000259" key="11">
    <source>
        <dbReference type="PROSITE" id="PS50114"/>
    </source>
</evidence>
<keyword evidence="8" id="KW-0539">Nucleus</keyword>
<feature type="compositionally biased region" description="Polar residues" evidence="10">
    <location>
        <begin position="215"/>
        <end position="234"/>
    </location>
</feature>
<dbReference type="GO" id="GO:0000981">
    <property type="term" value="F:DNA-binding transcription factor activity, RNA polymerase II-specific"/>
    <property type="evidence" value="ECO:0007669"/>
    <property type="project" value="TreeGrafter"/>
</dbReference>
<feature type="compositionally biased region" description="Low complexity" evidence="10">
    <location>
        <begin position="686"/>
        <end position="701"/>
    </location>
</feature>
<feature type="compositionally biased region" description="Polar residues" evidence="10">
    <location>
        <begin position="896"/>
        <end position="907"/>
    </location>
</feature>
<dbReference type="GO" id="GO:0000978">
    <property type="term" value="F:RNA polymerase II cis-regulatory region sequence-specific DNA binding"/>
    <property type="evidence" value="ECO:0007669"/>
    <property type="project" value="TreeGrafter"/>
</dbReference>
<keyword evidence="5" id="KW-0805">Transcription regulation</keyword>
<dbReference type="InterPro" id="IPR000679">
    <property type="entry name" value="Znf_GATA"/>
</dbReference>
<dbReference type="PANTHER" id="PTHR10071">
    <property type="entry name" value="TRANSCRIPTION FACTOR GATA FAMILY MEMBER"/>
    <property type="match status" value="1"/>
</dbReference>
<evidence type="ECO:0000256" key="9">
    <source>
        <dbReference type="PROSITE-ProRule" id="PRU00094"/>
    </source>
</evidence>
<dbReference type="Pfam" id="PF08550">
    <property type="entry name" value="GATA_AreA"/>
    <property type="match status" value="1"/>
</dbReference>
<evidence type="ECO:0000256" key="4">
    <source>
        <dbReference type="ARBA" id="ARBA00022833"/>
    </source>
</evidence>
<evidence type="ECO:0000256" key="10">
    <source>
        <dbReference type="SAM" id="MobiDB-lite"/>
    </source>
</evidence>
<evidence type="ECO:0000256" key="2">
    <source>
        <dbReference type="ARBA" id="ARBA00022723"/>
    </source>
</evidence>
<dbReference type="PROSITE" id="PS00344">
    <property type="entry name" value="GATA_ZN_FINGER_1"/>
    <property type="match status" value="1"/>
</dbReference>
<dbReference type="EMBL" id="MU404350">
    <property type="protein sequence ID" value="KAI1617473.1"/>
    <property type="molecule type" value="Genomic_DNA"/>
</dbReference>
<dbReference type="Proteomes" id="UP001203852">
    <property type="component" value="Unassembled WGS sequence"/>
</dbReference>
<dbReference type="InterPro" id="IPR039355">
    <property type="entry name" value="Transcription_factor_GATA"/>
</dbReference>
<feature type="compositionally biased region" description="Polar residues" evidence="10">
    <location>
        <begin position="787"/>
        <end position="821"/>
    </location>
</feature>
<reference evidence="12" key="1">
    <citation type="journal article" date="2022" name="bioRxiv">
        <title>Deciphering the potential niche of two novel black yeast fungi from a biological soil crust based on their genomes, phenotypes, and melanin regulation.</title>
        <authorList>
            <consortium name="DOE Joint Genome Institute"/>
            <person name="Carr E.C."/>
            <person name="Barton Q."/>
            <person name="Grambo S."/>
            <person name="Sullivan M."/>
            <person name="Renfro C.M."/>
            <person name="Kuo A."/>
            <person name="Pangilinan J."/>
            <person name="Lipzen A."/>
            <person name="Keymanesh K."/>
            <person name="Savage E."/>
            <person name="Barry K."/>
            <person name="Grigoriev I.V."/>
            <person name="Riekhof W.R."/>
            <person name="Harris S.S."/>
        </authorList>
    </citation>
    <scope>NUCLEOTIDE SEQUENCE</scope>
    <source>
        <strain evidence="12">JF 03-4F</strain>
    </source>
</reference>
<dbReference type="GO" id="GO:0042128">
    <property type="term" value="P:nitrate assimilation"/>
    <property type="evidence" value="ECO:0007669"/>
    <property type="project" value="UniProtKB-KW"/>
</dbReference>
<feature type="region of interest" description="Disordered" evidence="10">
    <location>
        <begin position="328"/>
        <end position="357"/>
    </location>
</feature>
<evidence type="ECO:0000256" key="3">
    <source>
        <dbReference type="ARBA" id="ARBA00022771"/>
    </source>
</evidence>